<proteinExistence type="predicted"/>
<feature type="transmembrane region" description="Helical" evidence="1">
    <location>
        <begin position="7"/>
        <end position="30"/>
    </location>
</feature>
<keyword evidence="1" id="KW-0472">Membrane</keyword>
<dbReference type="Proteomes" id="UP000565724">
    <property type="component" value="Unassembled WGS sequence"/>
</dbReference>
<evidence type="ECO:0000313" key="3">
    <source>
        <dbReference type="Proteomes" id="UP000565724"/>
    </source>
</evidence>
<feature type="transmembrane region" description="Helical" evidence="1">
    <location>
        <begin position="42"/>
        <end position="67"/>
    </location>
</feature>
<protein>
    <submittedName>
        <fullName evidence="2">Uncharacterized protein</fullName>
    </submittedName>
</protein>
<reference evidence="2 3" key="1">
    <citation type="submission" date="2020-05" db="EMBL/GenBank/DDBJ databases">
        <title>Genome Sequencing of Type Strains.</title>
        <authorList>
            <person name="Lemaire J.F."/>
            <person name="Inderbitzin P."/>
            <person name="Gregorio O.A."/>
            <person name="Collins S.B."/>
            <person name="Wespe N."/>
            <person name="Knight-Connoni V."/>
        </authorList>
    </citation>
    <scope>NUCLEOTIDE SEQUENCE [LARGE SCALE GENOMIC DNA]</scope>
    <source>
        <strain evidence="2 3">ATCC 25174</strain>
    </source>
</reference>
<accession>A0A7Y6A0R6</accession>
<dbReference type="AlphaFoldDB" id="A0A7Y6A0R6"/>
<feature type="transmembrane region" description="Helical" evidence="1">
    <location>
        <begin position="88"/>
        <end position="106"/>
    </location>
</feature>
<comment type="caution">
    <text evidence="2">The sequence shown here is derived from an EMBL/GenBank/DDBJ whole genome shotgun (WGS) entry which is preliminary data.</text>
</comment>
<evidence type="ECO:0000313" key="2">
    <source>
        <dbReference type="EMBL" id="NUU16532.1"/>
    </source>
</evidence>
<organism evidence="2 3">
    <name type="scientific">Cellulomonas humilata</name>
    <dbReference type="NCBI Taxonomy" id="144055"/>
    <lineage>
        <taxon>Bacteria</taxon>
        <taxon>Bacillati</taxon>
        <taxon>Actinomycetota</taxon>
        <taxon>Actinomycetes</taxon>
        <taxon>Micrococcales</taxon>
        <taxon>Cellulomonadaceae</taxon>
        <taxon>Cellulomonas</taxon>
    </lineage>
</organism>
<evidence type="ECO:0000256" key="1">
    <source>
        <dbReference type="SAM" id="Phobius"/>
    </source>
</evidence>
<feature type="transmembrane region" description="Helical" evidence="1">
    <location>
        <begin position="112"/>
        <end position="134"/>
    </location>
</feature>
<gene>
    <name evidence="2" type="ORF">HP550_04640</name>
</gene>
<dbReference type="RefSeq" id="WP_175346417.1">
    <property type="nucleotide sequence ID" value="NZ_JABMCI010000052.1"/>
</dbReference>
<keyword evidence="1" id="KW-0812">Transmembrane</keyword>
<dbReference type="EMBL" id="JABMCI010000052">
    <property type="protein sequence ID" value="NUU16532.1"/>
    <property type="molecule type" value="Genomic_DNA"/>
</dbReference>
<sequence length="158" mass="16419">MVRLRDWLVAGAVVPAAMVLLPGIVVIFSMGVDDAVSTMGVILLSMVLLVPPGALLGAILGMIVLVLARRLPAPGHPDRRPALVRASVGTALVSVCACVTLLRFTASDGLAWYELLAYGAAFATIPTALAIIAFRRWRPTPARAAGAPNREAPSATSP</sequence>
<keyword evidence="3" id="KW-1185">Reference proteome</keyword>
<keyword evidence="1" id="KW-1133">Transmembrane helix</keyword>
<name>A0A7Y6A0R6_9CELL</name>